<comment type="caution">
    <text evidence="1">The sequence shown here is derived from an EMBL/GenBank/DDBJ whole genome shotgun (WGS) entry which is preliminary data.</text>
</comment>
<proteinExistence type="predicted"/>
<evidence type="ECO:0000313" key="2">
    <source>
        <dbReference type="Proteomes" id="UP001301388"/>
    </source>
</evidence>
<accession>A0ABU5TJN7</accession>
<dbReference type="EMBL" id="JAYGIE010000075">
    <property type="protein sequence ID" value="MEA5478484.1"/>
    <property type="molecule type" value="Genomic_DNA"/>
</dbReference>
<protein>
    <submittedName>
        <fullName evidence="1">Uncharacterized protein</fullName>
    </submittedName>
</protein>
<keyword evidence="2" id="KW-1185">Reference proteome</keyword>
<evidence type="ECO:0000313" key="1">
    <source>
        <dbReference type="EMBL" id="MEA5478484.1"/>
    </source>
</evidence>
<sequence length="83" mass="9755">MVVLQLDDEQVIELVNQLSNEKQLRLYKLLIKKRCDRWIELSNIGQTGARRAASDRGLDWDLLTEDEREDFVNDLVHEDRVCA</sequence>
<dbReference type="RefSeq" id="WP_323261972.1">
    <property type="nucleotide sequence ID" value="NZ_JAYGIE010000075.1"/>
</dbReference>
<reference evidence="1 2" key="1">
    <citation type="submission" date="2023-12" db="EMBL/GenBank/DDBJ databases">
        <title>Baltic Sea Cyanobacteria.</title>
        <authorList>
            <person name="Delbaje E."/>
            <person name="Fewer D.P."/>
            <person name="Shishido T.K."/>
        </authorList>
    </citation>
    <scope>NUCLEOTIDE SEQUENCE [LARGE SCALE GENOMIC DNA]</scope>
    <source>
        <strain evidence="1 2">UHCC 0370</strain>
    </source>
</reference>
<dbReference type="Proteomes" id="UP001301388">
    <property type="component" value="Unassembled WGS sequence"/>
</dbReference>
<name>A0ABU5TJN7_9CYAN</name>
<gene>
    <name evidence="1" type="ORF">VB774_12720</name>
</gene>
<organism evidence="1 2">
    <name type="scientific">Pseudanabaena galeata UHCC 0370</name>
    <dbReference type="NCBI Taxonomy" id="3110310"/>
    <lineage>
        <taxon>Bacteria</taxon>
        <taxon>Bacillati</taxon>
        <taxon>Cyanobacteriota</taxon>
        <taxon>Cyanophyceae</taxon>
        <taxon>Pseudanabaenales</taxon>
        <taxon>Pseudanabaenaceae</taxon>
        <taxon>Pseudanabaena</taxon>
    </lineage>
</organism>